<keyword evidence="1" id="KW-1185">Reference proteome</keyword>
<evidence type="ECO:0000313" key="2">
    <source>
        <dbReference type="WBParaSite" id="SRDH1_41330.1"/>
    </source>
</evidence>
<accession>A0A183RZS6</accession>
<reference evidence="1" key="1">
    <citation type="submission" date="2022-06" db="EMBL/GenBank/DDBJ databases">
        <authorList>
            <person name="Berger JAMES D."/>
            <person name="Berger JAMES D."/>
        </authorList>
    </citation>
    <scope>NUCLEOTIDE SEQUENCE [LARGE SCALE GENOMIC DNA]</scope>
</reference>
<protein>
    <submittedName>
        <fullName evidence="2">Secreted protein</fullName>
    </submittedName>
</protein>
<dbReference type="AlphaFoldDB" id="A0A183RZS6"/>
<dbReference type="WBParaSite" id="SRDH1_41330.1">
    <property type="protein sequence ID" value="SRDH1_41330.1"/>
    <property type="gene ID" value="SRDH1_41330"/>
</dbReference>
<name>A0A183RZS6_9TREM</name>
<sequence>MKLILLFILLIFLNVDLSKATPIDSGNSTEKNIDCEIKIIKGIQKLIIKSSGQNQTLIESVLKTDNLEGKLHELIATFISSIGEQINGQDSQ</sequence>
<reference evidence="2" key="2">
    <citation type="submission" date="2023-11" db="UniProtKB">
        <authorList>
            <consortium name="WormBaseParasite"/>
        </authorList>
    </citation>
    <scope>IDENTIFICATION</scope>
</reference>
<evidence type="ECO:0000313" key="1">
    <source>
        <dbReference type="Proteomes" id="UP000050792"/>
    </source>
</evidence>
<organism evidence="1 2">
    <name type="scientific">Schistosoma rodhaini</name>
    <dbReference type="NCBI Taxonomy" id="6188"/>
    <lineage>
        <taxon>Eukaryota</taxon>
        <taxon>Metazoa</taxon>
        <taxon>Spiralia</taxon>
        <taxon>Lophotrochozoa</taxon>
        <taxon>Platyhelminthes</taxon>
        <taxon>Trematoda</taxon>
        <taxon>Digenea</taxon>
        <taxon>Strigeidida</taxon>
        <taxon>Schistosomatoidea</taxon>
        <taxon>Schistosomatidae</taxon>
        <taxon>Schistosoma</taxon>
    </lineage>
</organism>
<dbReference type="Proteomes" id="UP000050792">
    <property type="component" value="Unassembled WGS sequence"/>
</dbReference>
<proteinExistence type="predicted"/>